<comment type="caution">
    <text evidence="2">The sequence shown here is derived from an EMBL/GenBank/DDBJ whole genome shotgun (WGS) entry which is preliminary data.</text>
</comment>
<proteinExistence type="predicted"/>
<keyword evidence="1" id="KW-1133">Transmembrane helix</keyword>
<feature type="transmembrane region" description="Helical" evidence="1">
    <location>
        <begin position="96"/>
        <end position="116"/>
    </location>
</feature>
<evidence type="ECO:0000313" key="2">
    <source>
        <dbReference type="EMBL" id="PCG78018.1"/>
    </source>
</evidence>
<keyword evidence="1" id="KW-0812">Transmembrane</keyword>
<organism evidence="2">
    <name type="scientific">Heliothis virescens</name>
    <name type="common">Tobacco budworm moth</name>
    <dbReference type="NCBI Taxonomy" id="7102"/>
    <lineage>
        <taxon>Eukaryota</taxon>
        <taxon>Metazoa</taxon>
        <taxon>Ecdysozoa</taxon>
        <taxon>Arthropoda</taxon>
        <taxon>Hexapoda</taxon>
        <taxon>Insecta</taxon>
        <taxon>Pterygota</taxon>
        <taxon>Neoptera</taxon>
        <taxon>Endopterygota</taxon>
        <taxon>Lepidoptera</taxon>
        <taxon>Glossata</taxon>
        <taxon>Ditrysia</taxon>
        <taxon>Noctuoidea</taxon>
        <taxon>Noctuidae</taxon>
        <taxon>Heliothinae</taxon>
        <taxon>Heliothis</taxon>
    </lineage>
</organism>
<keyword evidence="1" id="KW-0472">Membrane</keyword>
<evidence type="ECO:0000256" key="1">
    <source>
        <dbReference type="SAM" id="Phobius"/>
    </source>
</evidence>
<feature type="transmembrane region" description="Helical" evidence="1">
    <location>
        <begin position="122"/>
        <end position="141"/>
    </location>
</feature>
<accession>A0A2A4K263</accession>
<dbReference type="AlphaFoldDB" id="A0A2A4K263"/>
<name>A0A2A4K263_HELVI</name>
<feature type="transmembrane region" description="Helical" evidence="1">
    <location>
        <begin position="23"/>
        <end position="43"/>
    </location>
</feature>
<protein>
    <submittedName>
        <fullName evidence="2">Uncharacterized protein</fullName>
    </submittedName>
</protein>
<sequence length="158" mass="18447">MTIIIEDSEEIPCSHCDQLRQTFVLIALSAVLPMILFSAILLLTATREMDIQVEFTTSLIVEFVFGLLYVQLFVATFIIIISFMKRKQPLPLKYHYWYFFFHTAVMGLFLGSTFVMTVVNSSYFISGFLFFGGSFYFYTLYNFMETNKGVWTTLRRAY</sequence>
<dbReference type="EMBL" id="NWSH01000250">
    <property type="protein sequence ID" value="PCG78018.1"/>
    <property type="molecule type" value="Genomic_DNA"/>
</dbReference>
<gene>
    <name evidence="2" type="ORF">B5V51_5515</name>
</gene>
<reference evidence="2" key="1">
    <citation type="submission" date="2017-09" db="EMBL/GenBank/DDBJ databases">
        <title>Contemporary evolution of a Lepidopteran species, Heliothis virescens, in response to modern agricultural practices.</title>
        <authorList>
            <person name="Fritz M.L."/>
            <person name="Deyonke A.M."/>
            <person name="Papanicolaou A."/>
            <person name="Micinski S."/>
            <person name="Westbrook J."/>
            <person name="Gould F."/>
        </authorList>
    </citation>
    <scope>NUCLEOTIDE SEQUENCE [LARGE SCALE GENOMIC DNA]</scope>
    <source>
        <strain evidence="2">HvINT-</strain>
        <tissue evidence="2">Whole body</tissue>
    </source>
</reference>
<feature type="transmembrane region" description="Helical" evidence="1">
    <location>
        <begin position="63"/>
        <end position="84"/>
    </location>
</feature>